<dbReference type="SMART" id="SM00028">
    <property type="entry name" value="TPR"/>
    <property type="match status" value="4"/>
</dbReference>
<dbReference type="EMBL" id="CP119311">
    <property type="protein sequence ID" value="WEK34290.1"/>
    <property type="molecule type" value="Genomic_DNA"/>
</dbReference>
<organism evidence="4 5">
    <name type="scientific">Candidatus Pseudobacter hemicellulosilyticus</name>
    <dbReference type="NCBI Taxonomy" id="3121375"/>
    <lineage>
        <taxon>Bacteria</taxon>
        <taxon>Pseudomonadati</taxon>
        <taxon>Bacteroidota</taxon>
        <taxon>Chitinophagia</taxon>
        <taxon>Chitinophagales</taxon>
        <taxon>Chitinophagaceae</taxon>
        <taxon>Pseudobacter</taxon>
    </lineage>
</organism>
<protein>
    <submittedName>
        <fullName evidence="4">Tetratricopeptide repeat protein</fullName>
    </submittedName>
</protein>
<sequence>MFGLFKRKIPLRPTVDPAQKEWIEDIVSWLLSTVPFQQLKARPFLDQNDELLRFNDPADLIQLNALLANICRQYGLEPDDVTLRVFDDLQSMEWSTPLAPMGAIPGRSTYSTRVYSKESKKYQVELAKSSLGNTELLIRELAFELACIYLVRDGMVKQDNPELAQITELTCIYYGFGIFIANTALHKNEHWVIRSGNLKMEVISYANALLCYIAEADPTAVTVQLNTNTRELFQQDSQYLRETGDTFLTAEEIARQVDTYHGFKAINDAYDAHDLDGALAACKKELDLKPEETSLHNYYGYILLRKKEYGLAVDSFTNSIRIDPYHDYAYNNRGYCRLQLGQVDESFADLDTAWQVNPDNSFSWRNMGLYYLLTQDNPKAIEYLERAYSLDPKTEMIHFYLAMAYRQSGGQEQARHHADLSVSKNEFNDSVFSLD</sequence>
<dbReference type="Proteomes" id="UP001220610">
    <property type="component" value="Chromosome"/>
</dbReference>
<reference evidence="4" key="1">
    <citation type="submission" date="2023-03" db="EMBL/GenBank/DDBJ databases">
        <title>Andean soil-derived lignocellulolytic bacterial consortium as a source of novel taxa and putative plastic-active enzymes.</title>
        <authorList>
            <person name="Diaz-Garcia L."/>
            <person name="Chuvochina M."/>
            <person name="Feuerriegel G."/>
            <person name="Bunk B."/>
            <person name="Sproer C."/>
            <person name="Streit W.R."/>
            <person name="Rodriguez L.M."/>
            <person name="Overmann J."/>
            <person name="Jimenez D.J."/>
        </authorList>
    </citation>
    <scope>NUCLEOTIDE SEQUENCE</scope>
    <source>
        <strain evidence="4">MAG 7</strain>
    </source>
</reference>
<feature type="repeat" description="TPR" evidence="3">
    <location>
        <begin position="327"/>
        <end position="360"/>
    </location>
</feature>
<dbReference type="AlphaFoldDB" id="A0AAJ5WTQ0"/>
<dbReference type="InterPro" id="IPR019734">
    <property type="entry name" value="TPR_rpt"/>
</dbReference>
<feature type="repeat" description="TPR" evidence="3">
    <location>
        <begin position="293"/>
        <end position="326"/>
    </location>
</feature>
<dbReference type="SUPFAM" id="SSF48452">
    <property type="entry name" value="TPR-like"/>
    <property type="match status" value="1"/>
</dbReference>
<gene>
    <name evidence="4" type="ORF">P0Y53_17530</name>
</gene>
<dbReference type="Gene3D" id="1.25.40.10">
    <property type="entry name" value="Tetratricopeptide repeat domain"/>
    <property type="match status" value="1"/>
</dbReference>
<dbReference type="PANTHER" id="PTHR44186">
    <property type="match status" value="1"/>
</dbReference>
<accession>A0AAJ5WTQ0</accession>
<dbReference type="PROSITE" id="PS50005">
    <property type="entry name" value="TPR"/>
    <property type="match status" value="3"/>
</dbReference>
<evidence type="ECO:0000256" key="2">
    <source>
        <dbReference type="ARBA" id="ARBA00022803"/>
    </source>
</evidence>
<keyword evidence="1" id="KW-0677">Repeat</keyword>
<dbReference type="Pfam" id="PF13181">
    <property type="entry name" value="TPR_8"/>
    <property type="match status" value="1"/>
</dbReference>
<dbReference type="Pfam" id="PF13432">
    <property type="entry name" value="TPR_16"/>
    <property type="match status" value="1"/>
</dbReference>
<evidence type="ECO:0000313" key="5">
    <source>
        <dbReference type="Proteomes" id="UP001220610"/>
    </source>
</evidence>
<keyword evidence="2 3" id="KW-0802">TPR repeat</keyword>
<evidence type="ECO:0000313" key="4">
    <source>
        <dbReference type="EMBL" id="WEK34290.1"/>
    </source>
</evidence>
<dbReference type="PANTHER" id="PTHR44186:SF1">
    <property type="entry name" value="BARDET-BIEDL SYNDROME 4 PROTEIN"/>
    <property type="match status" value="1"/>
</dbReference>
<feature type="repeat" description="TPR" evidence="3">
    <location>
        <begin position="361"/>
        <end position="394"/>
    </location>
</feature>
<evidence type="ECO:0000256" key="1">
    <source>
        <dbReference type="ARBA" id="ARBA00022737"/>
    </source>
</evidence>
<dbReference type="InterPro" id="IPR011990">
    <property type="entry name" value="TPR-like_helical_dom_sf"/>
</dbReference>
<proteinExistence type="predicted"/>
<evidence type="ECO:0000256" key="3">
    <source>
        <dbReference type="PROSITE-ProRule" id="PRU00339"/>
    </source>
</evidence>
<name>A0AAJ5WTQ0_9BACT</name>